<dbReference type="SUPFAM" id="SSF48403">
    <property type="entry name" value="Ankyrin repeat"/>
    <property type="match status" value="1"/>
</dbReference>
<dbReference type="Gene3D" id="1.20.5.4820">
    <property type="match status" value="1"/>
</dbReference>
<dbReference type="InterPro" id="IPR001609">
    <property type="entry name" value="Myosin_head_motor_dom-like"/>
</dbReference>
<dbReference type="GO" id="GO:0048471">
    <property type="term" value="C:perinuclear region of cytoplasm"/>
    <property type="evidence" value="ECO:0007669"/>
    <property type="project" value="TreeGrafter"/>
</dbReference>
<feature type="region of interest" description="Actin-binding" evidence="8">
    <location>
        <begin position="1033"/>
        <end position="1055"/>
    </location>
</feature>
<dbReference type="Gene3D" id="3.40.850.10">
    <property type="entry name" value="Kinesin motor domain"/>
    <property type="match status" value="1"/>
</dbReference>
<dbReference type="GO" id="GO:0043491">
    <property type="term" value="P:phosphatidylinositol 3-kinase/protein kinase B signal transduction"/>
    <property type="evidence" value="ECO:0007669"/>
    <property type="project" value="TreeGrafter"/>
</dbReference>
<dbReference type="Ensembl" id="ENSPFOT00000011371.2">
    <property type="protein sequence ID" value="ENSPFOP00000011355.2"/>
    <property type="gene ID" value="ENSPFOG00000010948.2"/>
</dbReference>
<dbReference type="GO" id="GO:0048812">
    <property type="term" value="P:neuron projection morphogenesis"/>
    <property type="evidence" value="ECO:0007669"/>
    <property type="project" value="TreeGrafter"/>
</dbReference>
<dbReference type="eggNOG" id="KOG0160">
    <property type="taxonomic scope" value="Eukaryota"/>
</dbReference>
<accession>A0A087Y002</accession>
<dbReference type="InterPro" id="IPR039482">
    <property type="entry name" value="NYAP_N"/>
</dbReference>
<dbReference type="InterPro" id="IPR027417">
    <property type="entry name" value="P-loop_NTPase"/>
</dbReference>
<dbReference type="OMA" id="GPRHFHC"/>
<keyword evidence="8" id="KW-0009">Actin-binding</keyword>
<dbReference type="Pfam" id="PF12796">
    <property type="entry name" value="Ank_2"/>
    <property type="match status" value="2"/>
</dbReference>
<feature type="compositionally biased region" description="Basic and acidic residues" evidence="9">
    <location>
        <begin position="1333"/>
        <end position="1348"/>
    </location>
</feature>
<feature type="region of interest" description="Disordered" evidence="9">
    <location>
        <begin position="1231"/>
        <end position="1251"/>
    </location>
</feature>
<dbReference type="InterPro" id="IPR002110">
    <property type="entry name" value="Ankyrin_rpt"/>
</dbReference>
<dbReference type="InterPro" id="IPR052838">
    <property type="entry name" value="Myosin-XVI"/>
</dbReference>
<dbReference type="Gene3D" id="1.20.120.720">
    <property type="entry name" value="Myosin VI head, motor domain, U50 subdomain"/>
    <property type="match status" value="1"/>
</dbReference>
<dbReference type="STRING" id="48698.ENSPFOP00000011355"/>
<keyword evidence="1" id="KW-0677">Repeat</keyword>
<feature type="compositionally biased region" description="Pro residues" evidence="9">
    <location>
        <begin position="1599"/>
        <end position="1626"/>
    </location>
</feature>
<reference evidence="11" key="2">
    <citation type="submission" date="2025-08" db="UniProtKB">
        <authorList>
            <consortium name="Ensembl"/>
        </authorList>
    </citation>
    <scope>IDENTIFICATION</scope>
</reference>
<dbReference type="GO" id="GO:0019903">
    <property type="term" value="F:protein phosphatase binding"/>
    <property type="evidence" value="ECO:0007669"/>
    <property type="project" value="TreeGrafter"/>
</dbReference>
<feature type="compositionally biased region" description="Polar residues" evidence="9">
    <location>
        <begin position="1281"/>
        <end position="1297"/>
    </location>
</feature>
<dbReference type="PROSITE" id="PS51456">
    <property type="entry name" value="MYOSIN_MOTOR"/>
    <property type="match status" value="1"/>
</dbReference>
<dbReference type="InterPro" id="IPR036770">
    <property type="entry name" value="Ankyrin_rpt-contain_sf"/>
</dbReference>
<feature type="compositionally biased region" description="Polar residues" evidence="9">
    <location>
        <begin position="1480"/>
        <end position="1494"/>
    </location>
</feature>
<evidence type="ECO:0000259" key="10">
    <source>
        <dbReference type="PROSITE" id="PS51456"/>
    </source>
</evidence>
<feature type="region of interest" description="Disordered" evidence="9">
    <location>
        <begin position="369"/>
        <end position="391"/>
    </location>
</feature>
<dbReference type="GO" id="GO:0016459">
    <property type="term" value="C:myosin complex"/>
    <property type="evidence" value="ECO:0007669"/>
    <property type="project" value="UniProtKB-KW"/>
</dbReference>
<keyword evidence="3 8" id="KW-0067">ATP-binding</keyword>
<proteinExistence type="inferred from homology"/>
<name>A0A087Y002_POEFO</name>
<dbReference type="Pfam" id="PF00063">
    <property type="entry name" value="Myosin_head"/>
    <property type="match status" value="1"/>
</dbReference>
<dbReference type="GO" id="GO:2000134">
    <property type="term" value="P:negative regulation of G1/S transition of mitotic cell cycle"/>
    <property type="evidence" value="ECO:0007669"/>
    <property type="project" value="TreeGrafter"/>
</dbReference>
<reference evidence="11" key="3">
    <citation type="submission" date="2025-09" db="UniProtKB">
        <authorList>
            <consortium name="Ensembl"/>
        </authorList>
    </citation>
    <scope>IDENTIFICATION</scope>
</reference>
<feature type="compositionally biased region" description="Polar residues" evidence="9">
    <location>
        <begin position="1572"/>
        <end position="1587"/>
    </location>
</feature>
<feature type="repeat" description="ANK" evidence="7">
    <location>
        <begin position="125"/>
        <end position="157"/>
    </location>
</feature>
<feature type="repeat" description="ANK" evidence="7">
    <location>
        <begin position="92"/>
        <end position="124"/>
    </location>
</feature>
<dbReference type="SMART" id="SM00242">
    <property type="entry name" value="MYSc"/>
    <property type="match status" value="1"/>
</dbReference>
<evidence type="ECO:0000256" key="5">
    <source>
        <dbReference type="ARBA" id="ARBA00023123"/>
    </source>
</evidence>
<evidence type="ECO:0000313" key="12">
    <source>
        <dbReference type="Proteomes" id="UP000028760"/>
    </source>
</evidence>
<feature type="region of interest" description="Disordered" evidence="9">
    <location>
        <begin position="1831"/>
        <end position="1850"/>
    </location>
</feature>
<reference evidence="12" key="1">
    <citation type="submission" date="2013-10" db="EMBL/GenBank/DDBJ databases">
        <authorList>
            <person name="Schartl M."/>
            <person name="Warren W."/>
        </authorList>
    </citation>
    <scope>NUCLEOTIDE SEQUENCE [LARGE SCALE GENOMIC DNA]</scope>
    <source>
        <strain evidence="12">female</strain>
    </source>
</reference>
<dbReference type="GO" id="GO:0005654">
    <property type="term" value="C:nucleoplasm"/>
    <property type="evidence" value="ECO:0007669"/>
    <property type="project" value="TreeGrafter"/>
</dbReference>
<dbReference type="SUPFAM" id="SSF52540">
    <property type="entry name" value="P-loop containing nucleoside triphosphate hydrolases"/>
    <property type="match status" value="1"/>
</dbReference>
<dbReference type="Gene3D" id="1.25.40.20">
    <property type="entry name" value="Ankyrin repeat-containing domain"/>
    <property type="match status" value="2"/>
</dbReference>
<dbReference type="GO" id="GO:0003774">
    <property type="term" value="F:cytoskeletal motor activity"/>
    <property type="evidence" value="ECO:0007669"/>
    <property type="project" value="UniProtKB-UniRule"/>
</dbReference>
<evidence type="ECO:0000256" key="3">
    <source>
        <dbReference type="ARBA" id="ARBA00022840"/>
    </source>
</evidence>
<dbReference type="Gene3D" id="1.10.10.820">
    <property type="match status" value="1"/>
</dbReference>
<evidence type="ECO:0000256" key="2">
    <source>
        <dbReference type="ARBA" id="ARBA00022741"/>
    </source>
</evidence>
<feature type="compositionally biased region" description="Polar residues" evidence="9">
    <location>
        <begin position="1637"/>
        <end position="1652"/>
    </location>
</feature>
<dbReference type="Pfam" id="PF15439">
    <property type="entry name" value="NYAP_N"/>
    <property type="match status" value="1"/>
</dbReference>
<feature type="region of interest" description="Disordered" evidence="9">
    <location>
        <begin position="1466"/>
        <end position="1494"/>
    </location>
</feature>
<dbReference type="PRINTS" id="PR00193">
    <property type="entry name" value="MYOSINHEAVY"/>
</dbReference>
<feature type="compositionally biased region" description="Polar residues" evidence="9">
    <location>
        <begin position="1742"/>
        <end position="1760"/>
    </location>
</feature>
<dbReference type="SMART" id="SM00248">
    <property type="entry name" value="ANK"/>
    <property type="match status" value="4"/>
</dbReference>
<organism evidence="11 12">
    <name type="scientific">Poecilia formosa</name>
    <name type="common">Amazon molly</name>
    <name type="synonym">Limia formosa</name>
    <dbReference type="NCBI Taxonomy" id="48698"/>
    <lineage>
        <taxon>Eukaryota</taxon>
        <taxon>Metazoa</taxon>
        <taxon>Chordata</taxon>
        <taxon>Craniata</taxon>
        <taxon>Vertebrata</taxon>
        <taxon>Euteleostomi</taxon>
        <taxon>Actinopterygii</taxon>
        <taxon>Neopterygii</taxon>
        <taxon>Teleostei</taxon>
        <taxon>Neoteleostei</taxon>
        <taxon>Acanthomorphata</taxon>
        <taxon>Ovalentaria</taxon>
        <taxon>Atherinomorphae</taxon>
        <taxon>Cyprinodontiformes</taxon>
        <taxon>Poeciliidae</taxon>
        <taxon>Poeciliinae</taxon>
        <taxon>Poecilia</taxon>
    </lineage>
</organism>
<feature type="region of interest" description="Disordered" evidence="9">
    <location>
        <begin position="1565"/>
        <end position="1800"/>
    </location>
</feature>
<evidence type="ECO:0000256" key="6">
    <source>
        <dbReference type="ARBA" id="ARBA00023175"/>
    </source>
</evidence>
<feature type="compositionally biased region" description="Polar residues" evidence="9">
    <location>
        <begin position="373"/>
        <end position="389"/>
    </location>
</feature>
<dbReference type="InterPro" id="IPR036961">
    <property type="entry name" value="Kinesin_motor_dom_sf"/>
</dbReference>
<feature type="binding site" evidence="8">
    <location>
        <begin position="497"/>
        <end position="504"/>
    </location>
    <ligand>
        <name>ATP</name>
        <dbReference type="ChEBI" id="CHEBI:30616"/>
    </ligand>
</feature>
<sequence length="1850" mass="204500">MEIDQCLLESLPIGQRQRLVRRMRCDQIRAYYEREKNLQRQQGGVKVRVPSRKYRIRFRQSDVIQDAIIRHDDKEVLRLLKDGVDPNTATSSGGSLLHLCARHDNVFAAELLIERGLNVNQQDEDLWTALHVACVCDHADMVLLLLLAGVNILLQDINGNIPLDYTFEGTETSYILRKYLEDNGVNVASMHTMKTQRPTTMLSDVKHLVTTGGTLNQANDEGVTLLHIASASGYREVVSVLLESGADPHPADNNFWTPLHLAAKYGQTSIVRKLLRHGANPTLLNCNQDKPSVDLAVSEPMAEMLLSAEESWLQRLKDPGAPLPPTDQRYDGGSHDLNTPLKTLNPLGLSISKRDSLLEKCAMFREAGGALSRQPSQDNGLDSPFSSGPSKLEQVKLMPPAPNDDLASLSELTDSSLLYEMQKRFGNDQIYTYIGHILLLINPNKELPIYSTLVSQLYLSSTGRLCSSLPPHIFSSAERAYHMMQQERRPQCFVLSGESGSGKTEACKHIVRHLTARSGPKGFGLEPRMKRVNCILEAFGHAKTPRNSSSSRFIKLLTIQFCEKEKTILRAHIYTYMLEKTRLVHLPPQQQNFRIFYLMAEGLSPEDKTALYLNNVLAHRYLTGATPGDSPPVALASAQSREHLAAVKQALRALGFNKQEVDSVFTLLSAVLHIGDLCFTALTDANSAFPSDLQLLERVAGLLQVSANDLSTALTSDVQYIKGDVITRRHTVEMAEQYRDQLAKSIYGRLFYYLVNSINDYLQGQDDSIGDPAMEIGILDMFGFEEFQRNEFEQLCVNMINQRLRLYVSEVLFQQEQAECLQEGITMEIPVSGNSHVAVLDFFLQRPQGLLCVLDEESQSLRPAEQTLYKRLSAQLDSISICGLSLTTKDGNGNPPPKDQGPAFTVSHYAGEVSYDLTGSLSKNKDSFPQNLLLTMKTSESVLLQQLFQSKLTQTGSLVPAVQGRIGLRGTKVALMVQRVPSASSVNATCIPQQPRRYHDLTKILKKKGSSSFLQRLERCGPVTAAVQLRNSLSEIMSKLQTCTPHFVECVRPNSSGQPASFDSFHVSTQLQYIGVLDMVRMIRYGYPVRLSFSTFLSRYKDLIVPTLGDKKKLSAEEKCRFVLQQSKLQGWQMGSSKVFLRYWQADQLNDRCYQLHKRIITCQKVVRGWLARQRVSHRLSLQHKEESSVQRFLQGAEDIGLQTYDQLVIQNASDIARESDRLRCHGNGMVEKSGKVHEGHVNGGSRISRHFRSSSVPIPLAVDSMVHFSASPPVKPALQQAAQNSEDGAGNGSLSSPRKQPPPKPKRDPNTRLSASYEAVSSGLTMAPKVASDIRTKPRPHSDDYTTMRKVPPPKPKRSPNTKLTGSYEEINAVAPQLHQLRPADVKMALLSRGGGFGGFGGVMQRAASLDAPKGVALSLYKGQDEEDVYIEMLGSQPRTRSLQEPPDSPDLLDSEAVYEEMKYLPPEDGGNGGENKQMPASATATMEVSHTQSLPNSAAAKAQLGKDGSCDIPAPFPNLLPHRPPLLVFPPSPVTCSPASDESPLTPLEVKKLPVFETNLNYATGPDSPLSPQFSRQRADSSPSLTVLMPEKKSTPPLTPPPPPPPPSAPPPPYRPPSHFPFPPEANFLALTRAASVTGSSDSPKISSQRAGGEPMGKPPPYSPVKMSRPEPRRAHSCSSSPLLFNPANGRPLTSPLEELNTLFSSGRSLLRKSTPGRKMRDGGRFNSNINLPGREESGSAPTSPSLQLQDKNANNHSLHPPSPVPVENGNQISNGSLEDESHSKSNSSTTSLHRHLDSHHTQLLQRLHLTNRDESATLRELLRWRQVQCEGRNSHKQRPPQSPPLPP</sequence>
<dbReference type="PROSITE" id="PS50096">
    <property type="entry name" value="IQ"/>
    <property type="match status" value="1"/>
</dbReference>
<feature type="domain" description="Myosin motor" evidence="10">
    <location>
        <begin position="401"/>
        <end position="1154"/>
    </location>
</feature>
<keyword evidence="2 8" id="KW-0547">Nucleotide-binding</keyword>
<dbReference type="Gene3D" id="1.20.58.530">
    <property type="match status" value="1"/>
</dbReference>
<evidence type="ECO:0000313" key="11">
    <source>
        <dbReference type="Ensembl" id="ENSPFOP00000011355.2"/>
    </source>
</evidence>
<protein>
    <submittedName>
        <fullName evidence="11">Myosin XVI</fullName>
    </submittedName>
</protein>
<dbReference type="GO" id="GO:0005524">
    <property type="term" value="F:ATP binding"/>
    <property type="evidence" value="ECO:0007669"/>
    <property type="project" value="UniProtKB-UniRule"/>
</dbReference>
<evidence type="ECO:0000256" key="7">
    <source>
        <dbReference type="PROSITE-ProRule" id="PRU00023"/>
    </source>
</evidence>
<keyword evidence="12" id="KW-1185">Reference proteome</keyword>
<evidence type="ECO:0000256" key="9">
    <source>
        <dbReference type="SAM" id="MobiDB-lite"/>
    </source>
</evidence>
<feature type="repeat" description="ANK" evidence="7">
    <location>
        <begin position="221"/>
        <end position="253"/>
    </location>
</feature>
<dbReference type="eggNOG" id="KOG0504">
    <property type="taxonomic scope" value="Eukaryota"/>
</dbReference>
<dbReference type="GO" id="GO:0051015">
    <property type="term" value="F:actin filament binding"/>
    <property type="evidence" value="ECO:0007669"/>
    <property type="project" value="TreeGrafter"/>
</dbReference>
<keyword evidence="6 8" id="KW-0505">Motor protein</keyword>
<dbReference type="EMBL" id="AYCK01006144">
    <property type="status" value="NOT_ANNOTATED_CDS"/>
    <property type="molecule type" value="Genomic_DNA"/>
</dbReference>
<comment type="similarity">
    <text evidence="8">Belongs to the TRAFAC class myosin-kinesin ATPase superfamily. Myosin family.</text>
</comment>
<evidence type="ECO:0000256" key="8">
    <source>
        <dbReference type="PROSITE-ProRule" id="PRU00782"/>
    </source>
</evidence>
<feature type="repeat" description="ANK" evidence="7">
    <location>
        <begin position="254"/>
        <end position="286"/>
    </location>
</feature>
<evidence type="ECO:0000256" key="1">
    <source>
        <dbReference type="ARBA" id="ARBA00022737"/>
    </source>
</evidence>
<dbReference type="FunFam" id="1.25.40.20:FF:000168">
    <property type="entry name" value="Myosin XVI"/>
    <property type="match status" value="1"/>
</dbReference>
<dbReference type="PANTHER" id="PTHR47335:SF1">
    <property type="entry name" value="UNCONVENTIONAL MYOSIN-XVI"/>
    <property type="match status" value="1"/>
</dbReference>
<dbReference type="PROSITE" id="PS50297">
    <property type="entry name" value="ANK_REP_REGION"/>
    <property type="match status" value="3"/>
</dbReference>
<keyword evidence="4 7" id="KW-0040">ANK repeat</keyword>
<dbReference type="PANTHER" id="PTHR47335">
    <property type="entry name" value="UNCONVENTIONAL MYOSIN-XVI"/>
    <property type="match status" value="1"/>
</dbReference>
<keyword evidence="5 8" id="KW-0518">Myosin</keyword>
<feature type="region of interest" description="Disordered" evidence="9">
    <location>
        <begin position="1277"/>
        <end position="1364"/>
    </location>
</feature>
<evidence type="ECO:0000256" key="4">
    <source>
        <dbReference type="ARBA" id="ARBA00023043"/>
    </source>
</evidence>
<dbReference type="PROSITE" id="PS50088">
    <property type="entry name" value="ANK_REPEAT"/>
    <property type="match status" value="4"/>
</dbReference>
<dbReference type="GeneTree" id="ENSGT00940000158920"/>
<dbReference type="Proteomes" id="UP000028760">
    <property type="component" value="Unassembled WGS sequence"/>
</dbReference>